<reference evidence="4" key="1">
    <citation type="journal article" date="2023" name="G3 (Bethesda)">
        <title>Whole genome assemblies of Zophobas morio and Tenebrio molitor.</title>
        <authorList>
            <person name="Kaur S."/>
            <person name="Stinson S.A."/>
            <person name="diCenzo G.C."/>
        </authorList>
    </citation>
    <scope>NUCLEOTIDE SEQUENCE</scope>
    <source>
        <strain evidence="4">QUZm001</strain>
    </source>
</reference>
<evidence type="ECO:0000313" key="5">
    <source>
        <dbReference type="Proteomes" id="UP001168821"/>
    </source>
</evidence>
<name>A0AA38J2B7_9CUCU</name>
<dbReference type="GO" id="GO:0003676">
    <property type="term" value="F:nucleic acid binding"/>
    <property type="evidence" value="ECO:0007669"/>
    <property type="project" value="InterPro"/>
</dbReference>
<dbReference type="InterPro" id="IPR021109">
    <property type="entry name" value="Peptidase_aspartic_dom_sf"/>
</dbReference>
<dbReference type="Proteomes" id="UP001168821">
    <property type="component" value="Unassembled WGS sequence"/>
</dbReference>
<comment type="caution">
    <text evidence="4">The sequence shown here is derived from an EMBL/GenBank/DDBJ whole genome shotgun (WGS) entry which is preliminary data.</text>
</comment>
<evidence type="ECO:0000256" key="1">
    <source>
        <dbReference type="PROSITE-ProRule" id="PRU00047"/>
    </source>
</evidence>
<protein>
    <recommendedName>
        <fullName evidence="3">CCHC-type domain-containing protein</fullName>
    </recommendedName>
</protein>
<evidence type="ECO:0000313" key="4">
    <source>
        <dbReference type="EMBL" id="KAJ3666175.1"/>
    </source>
</evidence>
<feature type="domain" description="CCHC-type" evidence="3">
    <location>
        <begin position="188"/>
        <end position="201"/>
    </location>
</feature>
<organism evidence="4 5">
    <name type="scientific">Zophobas morio</name>
    <dbReference type="NCBI Taxonomy" id="2755281"/>
    <lineage>
        <taxon>Eukaryota</taxon>
        <taxon>Metazoa</taxon>
        <taxon>Ecdysozoa</taxon>
        <taxon>Arthropoda</taxon>
        <taxon>Hexapoda</taxon>
        <taxon>Insecta</taxon>
        <taxon>Pterygota</taxon>
        <taxon>Neoptera</taxon>
        <taxon>Endopterygota</taxon>
        <taxon>Coleoptera</taxon>
        <taxon>Polyphaga</taxon>
        <taxon>Cucujiformia</taxon>
        <taxon>Tenebrionidae</taxon>
        <taxon>Zophobas</taxon>
    </lineage>
</organism>
<gene>
    <name evidence="4" type="ORF">Zmor_001628</name>
</gene>
<dbReference type="GO" id="GO:0008270">
    <property type="term" value="F:zinc ion binding"/>
    <property type="evidence" value="ECO:0007669"/>
    <property type="project" value="UniProtKB-KW"/>
</dbReference>
<dbReference type="PANTHER" id="PTHR33198">
    <property type="entry name" value="ANK_REP_REGION DOMAIN-CONTAINING PROTEIN-RELATED"/>
    <property type="match status" value="1"/>
</dbReference>
<dbReference type="SUPFAM" id="SSF50630">
    <property type="entry name" value="Acid proteases"/>
    <property type="match status" value="1"/>
</dbReference>
<proteinExistence type="predicted"/>
<dbReference type="PANTHER" id="PTHR33198:SF20">
    <property type="entry name" value="RETROTRANSPOSON GAG DOMAIN-CONTAINING PROTEIN"/>
    <property type="match status" value="1"/>
</dbReference>
<keyword evidence="5" id="KW-1185">Reference proteome</keyword>
<keyword evidence="1" id="KW-0479">Metal-binding</keyword>
<dbReference type="Gene3D" id="2.40.70.10">
    <property type="entry name" value="Acid Proteases"/>
    <property type="match status" value="1"/>
</dbReference>
<keyword evidence="1" id="KW-0863">Zinc-finger</keyword>
<sequence>MDTHSTPVPPFHIAEDPSNVGSRWEKWLNRFDNHLIAACMENEDRKKAMLLHYAGEEVHDLYLSLPELPANTAQPNESPYLTAKRKLKQYFTPRVNKEFEMFNFRQARQSENEIIDQFYAKLLKLSKTCTFENPNEEIKLQIIMNTKYTEQHKTAPANSGTSKNTCKNCGSNWHPNGRRACPALNVICRSCGKKGHYARVCMSTTSTQQQQAQSRANPQHDNHGTNTSINKKHYGERKNRARIRFNEHNMEPESTNSETSFKTTIRPNDRTAMKCPQVHVKLNGKVINFIVDTGSSVNLISSSTFKEFHQQSLQPDSSSILPYNCQQQLEVVG</sequence>
<keyword evidence="1" id="KW-0862">Zinc</keyword>
<dbReference type="Gene3D" id="4.10.60.10">
    <property type="entry name" value="Zinc finger, CCHC-type"/>
    <property type="match status" value="1"/>
</dbReference>
<dbReference type="InterPro" id="IPR001878">
    <property type="entry name" value="Znf_CCHC"/>
</dbReference>
<dbReference type="GO" id="GO:0004190">
    <property type="term" value="F:aspartic-type endopeptidase activity"/>
    <property type="evidence" value="ECO:0007669"/>
    <property type="project" value="InterPro"/>
</dbReference>
<dbReference type="EMBL" id="JALNTZ010000001">
    <property type="protein sequence ID" value="KAJ3666175.1"/>
    <property type="molecule type" value="Genomic_DNA"/>
</dbReference>
<evidence type="ECO:0000259" key="3">
    <source>
        <dbReference type="PROSITE" id="PS50158"/>
    </source>
</evidence>
<accession>A0AA38J2B7</accession>
<dbReference type="PROSITE" id="PS50158">
    <property type="entry name" value="ZF_CCHC"/>
    <property type="match status" value="1"/>
</dbReference>
<feature type="region of interest" description="Disordered" evidence="2">
    <location>
        <begin position="208"/>
        <end position="234"/>
    </location>
</feature>
<dbReference type="GO" id="GO:0006508">
    <property type="term" value="P:proteolysis"/>
    <property type="evidence" value="ECO:0007669"/>
    <property type="project" value="InterPro"/>
</dbReference>
<evidence type="ECO:0000256" key="2">
    <source>
        <dbReference type="SAM" id="MobiDB-lite"/>
    </source>
</evidence>
<dbReference type="SMART" id="SM00343">
    <property type="entry name" value="ZnF_C2HC"/>
    <property type="match status" value="1"/>
</dbReference>
<dbReference type="InterPro" id="IPR001969">
    <property type="entry name" value="Aspartic_peptidase_AS"/>
</dbReference>
<dbReference type="AlphaFoldDB" id="A0AA38J2B7"/>
<dbReference type="PROSITE" id="PS00141">
    <property type="entry name" value="ASP_PROTEASE"/>
    <property type="match status" value="1"/>
</dbReference>
<dbReference type="CDD" id="cd00303">
    <property type="entry name" value="retropepsin_like"/>
    <property type="match status" value="1"/>
</dbReference>